<dbReference type="FunFam" id="3.30.160.60:FF:000100">
    <property type="entry name" value="Zinc finger 45-like"/>
    <property type="match status" value="1"/>
</dbReference>
<feature type="domain" description="C2H2-type" evidence="11">
    <location>
        <begin position="979"/>
        <end position="1006"/>
    </location>
</feature>
<dbReference type="FunFam" id="3.30.160.60:FF:000145">
    <property type="entry name" value="Zinc finger protein 574"/>
    <property type="match status" value="1"/>
</dbReference>
<keyword evidence="2" id="KW-0479">Metal-binding</keyword>
<keyword evidence="4 9" id="KW-0863">Zinc-finger</keyword>
<feature type="compositionally biased region" description="Polar residues" evidence="10">
    <location>
        <begin position="292"/>
        <end position="307"/>
    </location>
</feature>
<feature type="compositionally biased region" description="Polar residues" evidence="10">
    <location>
        <begin position="250"/>
        <end position="265"/>
    </location>
</feature>
<evidence type="ECO:0000256" key="10">
    <source>
        <dbReference type="SAM" id="MobiDB-lite"/>
    </source>
</evidence>
<feature type="region of interest" description="Disordered" evidence="10">
    <location>
        <begin position="1224"/>
        <end position="1244"/>
    </location>
</feature>
<dbReference type="FunFam" id="3.30.160.60:FF:001289">
    <property type="entry name" value="Zinc finger protein 574"/>
    <property type="match status" value="1"/>
</dbReference>
<dbReference type="PROSITE" id="PS50157">
    <property type="entry name" value="ZINC_FINGER_C2H2_2"/>
    <property type="match status" value="14"/>
</dbReference>
<dbReference type="Pfam" id="PF13894">
    <property type="entry name" value="zf-C2H2_4"/>
    <property type="match status" value="1"/>
</dbReference>
<feature type="domain" description="C2H2-type" evidence="11">
    <location>
        <begin position="624"/>
        <end position="651"/>
    </location>
</feature>
<feature type="domain" description="C2H2-type" evidence="11">
    <location>
        <begin position="564"/>
        <end position="592"/>
    </location>
</feature>
<accession>A0A9C6X6A7</accession>
<feature type="domain" description="C2H2-type" evidence="11">
    <location>
        <begin position="1007"/>
        <end position="1035"/>
    </location>
</feature>
<keyword evidence="8" id="KW-0539">Nucleus</keyword>
<feature type="domain" description="C2H2-type" evidence="11">
    <location>
        <begin position="919"/>
        <end position="946"/>
    </location>
</feature>
<evidence type="ECO:0000256" key="8">
    <source>
        <dbReference type="ARBA" id="ARBA00023242"/>
    </source>
</evidence>
<dbReference type="GO" id="GO:0005634">
    <property type="term" value="C:nucleus"/>
    <property type="evidence" value="ECO:0007669"/>
    <property type="project" value="UniProtKB-SubCell"/>
</dbReference>
<feature type="domain" description="C2H2-type" evidence="11">
    <location>
        <begin position="863"/>
        <end position="890"/>
    </location>
</feature>
<feature type="region of interest" description="Disordered" evidence="10">
    <location>
        <begin position="396"/>
        <end position="416"/>
    </location>
</feature>
<evidence type="ECO:0000256" key="9">
    <source>
        <dbReference type="PROSITE-ProRule" id="PRU00042"/>
    </source>
</evidence>
<feature type="domain" description="C2H2-type" evidence="11">
    <location>
        <begin position="951"/>
        <end position="978"/>
    </location>
</feature>
<feature type="domain" description="C2H2-type" evidence="11">
    <location>
        <begin position="834"/>
        <end position="861"/>
    </location>
</feature>
<evidence type="ECO:0000256" key="3">
    <source>
        <dbReference type="ARBA" id="ARBA00022737"/>
    </source>
</evidence>
<feature type="compositionally biased region" description="Polar residues" evidence="10">
    <location>
        <begin position="801"/>
        <end position="815"/>
    </location>
</feature>
<feature type="domain" description="C2H2-type" evidence="11">
    <location>
        <begin position="654"/>
        <end position="681"/>
    </location>
</feature>
<dbReference type="OrthoDB" id="6077919at2759"/>
<dbReference type="Pfam" id="PF13912">
    <property type="entry name" value="zf-C2H2_6"/>
    <property type="match status" value="2"/>
</dbReference>
<feature type="domain" description="C2H2-type" evidence="11">
    <location>
        <begin position="741"/>
        <end position="768"/>
    </location>
</feature>
<dbReference type="InterPro" id="IPR050758">
    <property type="entry name" value="Znf_C2H2-type"/>
</dbReference>
<dbReference type="GeneID" id="113204342"/>
<protein>
    <submittedName>
        <fullName evidence="13">Uncharacterized protein LOC113204342</fullName>
    </submittedName>
</protein>
<feature type="domain" description="C2H2-type" evidence="11">
    <location>
        <begin position="684"/>
        <end position="717"/>
    </location>
</feature>
<dbReference type="PANTHER" id="PTHR23234:SF10">
    <property type="entry name" value="RIKEN CDNA 6720489N17 GENE-RELATED"/>
    <property type="match status" value="1"/>
</dbReference>
<dbReference type="PROSITE" id="PS00028">
    <property type="entry name" value="ZINC_FINGER_C2H2_1"/>
    <property type="match status" value="13"/>
</dbReference>
<dbReference type="AlphaFoldDB" id="A0A9C6X6A7"/>
<dbReference type="SUPFAM" id="SSF57667">
    <property type="entry name" value="beta-beta-alpha zinc fingers"/>
    <property type="match status" value="8"/>
</dbReference>
<gene>
    <name evidence="13" type="primary">LOC113204342</name>
</gene>
<evidence type="ECO:0000256" key="5">
    <source>
        <dbReference type="ARBA" id="ARBA00022833"/>
    </source>
</evidence>
<dbReference type="InterPro" id="IPR036236">
    <property type="entry name" value="Znf_C2H2_sf"/>
</dbReference>
<feature type="region of interest" description="Disordered" evidence="10">
    <location>
        <begin position="791"/>
        <end position="826"/>
    </location>
</feature>
<proteinExistence type="predicted"/>
<evidence type="ECO:0000256" key="1">
    <source>
        <dbReference type="ARBA" id="ARBA00004123"/>
    </source>
</evidence>
<evidence type="ECO:0000256" key="4">
    <source>
        <dbReference type="ARBA" id="ARBA00022771"/>
    </source>
</evidence>
<evidence type="ECO:0000259" key="11">
    <source>
        <dbReference type="PROSITE" id="PS50157"/>
    </source>
</evidence>
<dbReference type="Pfam" id="PF00096">
    <property type="entry name" value="zf-C2H2"/>
    <property type="match status" value="6"/>
</dbReference>
<evidence type="ECO:0000313" key="13">
    <source>
        <dbReference type="RefSeq" id="XP_052130066.1"/>
    </source>
</evidence>
<sequence length="1261" mass="140011">MGTLFLGVNKFLSTFSDVINMMMDLGILSSNVFSYNVAQDLSTMVVEERHIESFSKFLKETKDLLNQLNDQLSHRSKEGFEDIVLGFQGRSSIVTDSIDVNAPCNSEGKAHESSFTSTCGNATYAQMKTASALDVGFSSTSQQRYGSMNDAGCEISTGRFSPLNETQFNTATALSRNRHYAVPDNSSCYDITASSVGHDNSLSSHSAAFSLPNHMVVSSHFQSNCESAFDGSTNPMMHFTSCSRNTSLKQFSTPAESQNHDTQYVSHDKSQDFSSKPSCEFAQPNDTRDSQRFTSPQGHFSPPTESNCDTMYTSRCETTQDAHFSCDTSYETSNHSGHGLHASRVPFQTSTEQSLNTHYSHPSLSAESNFGIPSKSQHSSAFSMVTAINSSQYASCQSNSDKSQFPSGENGQSKMHYPQRNTMCESTFPQMTGNNSFVELSDDSHNTHITAQGVNEIKYPHVSSFKWGVLSDTEDSFDPSSPVQTTNQTQDSTEFGDLQIAFPNQVAKDTASLKRDDTGKDVLGTSVENSFSFLLGTRDTMGCVDMNKKKLDIFDGVKQEGGKWKCPVCAKLFIARVNFERHFKVQHLGQKAFPCNLCDKGFSSKIRLDAHLMRQHNINCESANPCNVCGKLFNTKTALKTHSLTHVDESEKPFACNICSKRFSQKVVLDTHLLRHGGPSAYKFQCKICSKSFPTKPKLKFHWRKHETAQFHCKECPKEFPNEGLLRAHEATHVAFSERPFQCSECPKTFTTKHKLQSHIETHSQTNQYSCDECSSVFKCRSTLVAHTRKRHPKSDRLLPNPTSDCPDASSTFPSAQPIPQLESPHALTSNPTFKCPICLKEFRRKKNLREHEITCHQEVPRLACDHCPKRFKAKTKLKIHLATHTEEPSLACRTCGKRFYRSDLLRTHEATHTGNKPFSCDVCARRFATQSMLRSHQVIHQPPPETSAEVPCPTCGKKFKNKRTLALHVKCHAESLEFKCGTCGKQFARRVHYDGHMRTHSADRPYSCTVCNRTFRERKHRADHMRRLHPNEVLGGGELTLQKLIESISADDTMDATTGGGSFATDVNSDALATLTELSNSGMQHLLEDSSQQNSEPHIDDTSQSQGSQINANYGPGPRTISLEPQVDSVNQNSQMNHLNQSFSSQPHNVNIDCQADLTASNQVNHLTESFSVQAQNISLLQNPFHHLKSSANETHPFTCSESGDLSPLPELSDQLQSMEVLHPHYGHGGESTRSSSVGGSDESLPKLADVLAISIQGGM</sequence>
<feature type="domain" description="C2H2-type" evidence="11">
    <location>
        <begin position="891"/>
        <end position="918"/>
    </location>
</feature>
<keyword evidence="3" id="KW-0677">Repeat</keyword>
<feature type="region of interest" description="Disordered" evidence="10">
    <location>
        <begin position="250"/>
        <end position="307"/>
    </location>
</feature>
<dbReference type="KEGG" id="foc:113204342"/>
<keyword evidence="6" id="KW-0805">Transcription regulation</keyword>
<name>A0A9C6X6A7_FRAOC</name>
<evidence type="ECO:0000256" key="7">
    <source>
        <dbReference type="ARBA" id="ARBA00023163"/>
    </source>
</evidence>
<dbReference type="Gene3D" id="3.30.160.60">
    <property type="entry name" value="Classic Zinc Finger"/>
    <property type="match status" value="10"/>
</dbReference>
<dbReference type="PANTHER" id="PTHR23234">
    <property type="entry name" value="ZNF44 PROTEIN"/>
    <property type="match status" value="1"/>
</dbReference>
<dbReference type="InterPro" id="IPR013087">
    <property type="entry name" value="Znf_C2H2_type"/>
</dbReference>
<comment type="subcellular location">
    <subcellularLocation>
        <location evidence="1">Nucleus</location>
    </subcellularLocation>
</comment>
<keyword evidence="12" id="KW-1185">Reference proteome</keyword>
<feature type="domain" description="C2H2-type" evidence="11">
    <location>
        <begin position="593"/>
        <end position="616"/>
    </location>
</feature>
<dbReference type="RefSeq" id="XP_052130066.1">
    <property type="nucleotide sequence ID" value="XM_052274106.1"/>
</dbReference>
<dbReference type="GO" id="GO:0008270">
    <property type="term" value="F:zinc ion binding"/>
    <property type="evidence" value="ECO:0007669"/>
    <property type="project" value="UniProtKB-KW"/>
</dbReference>
<dbReference type="Proteomes" id="UP000504606">
    <property type="component" value="Unplaced"/>
</dbReference>
<keyword evidence="5" id="KW-0862">Zinc</keyword>
<reference evidence="13" key="1">
    <citation type="submission" date="2025-08" db="UniProtKB">
        <authorList>
            <consortium name="RefSeq"/>
        </authorList>
    </citation>
    <scope>IDENTIFICATION</scope>
    <source>
        <tissue evidence="13">Whole organism</tissue>
    </source>
</reference>
<evidence type="ECO:0000256" key="2">
    <source>
        <dbReference type="ARBA" id="ARBA00022723"/>
    </source>
</evidence>
<organism evidence="12 13">
    <name type="scientific">Frankliniella occidentalis</name>
    <name type="common">Western flower thrips</name>
    <name type="synonym">Euthrips occidentalis</name>
    <dbReference type="NCBI Taxonomy" id="133901"/>
    <lineage>
        <taxon>Eukaryota</taxon>
        <taxon>Metazoa</taxon>
        <taxon>Ecdysozoa</taxon>
        <taxon>Arthropoda</taxon>
        <taxon>Hexapoda</taxon>
        <taxon>Insecta</taxon>
        <taxon>Pterygota</taxon>
        <taxon>Neoptera</taxon>
        <taxon>Paraneoptera</taxon>
        <taxon>Thysanoptera</taxon>
        <taxon>Terebrantia</taxon>
        <taxon>Thripoidea</taxon>
        <taxon>Thripidae</taxon>
        <taxon>Frankliniella</taxon>
    </lineage>
</organism>
<evidence type="ECO:0000313" key="12">
    <source>
        <dbReference type="Proteomes" id="UP000504606"/>
    </source>
</evidence>
<feature type="domain" description="C2H2-type" evidence="11">
    <location>
        <begin position="769"/>
        <end position="797"/>
    </location>
</feature>
<dbReference type="SMART" id="SM00355">
    <property type="entry name" value="ZnF_C2H2"/>
    <property type="match status" value="15"/>
</dbReference>
<feature type="compositionally biased region" description="Polar residues" evidence="10">
    <location>
        <begin position="1087"/>
        <end position="1113"/>
    </location>
</feature>
<dbReference type="GO" id="GO:0006357">
    <property type="term" value="P:regulation of transcription by RNA polymerase II"/>
    <property type="evidence" value="ECO:0007669"/>
    <property type="project" value="UniProtKB-ARBA"/>
</dbReference>
<evidence type="ECO:0000256" key="6">
    <source>
        <dbReference type="ARBA" id="ARBA00023015"/>
    </source>
</evidence>
<keyword evidence="7" id="KW-0804">Transcription</keyword>
<feature type="region of interest" description="Disordered" evidence="10">
    <location>
        <begin position="1087"/>
        <end position="1120"/>
    </location>
</feature>